<comment type="caution">
    <text evidence="10">Lacks conserved residue(s) required for the propagation of feature annotation.</text>
</comment>
<dbReference type="Pfam" id="PF04161">
    <property type="entry name" value="Arv1"/>
    <property type="match status" value="1"/>
</dbReference>
<evidence type="ECO:0000256" key="4">
    <source>
        <dbReference type="ARBA" id="ARBA00022692"/>
    </source>
</evidence>
<reference evidence="11" key="1">
    <citation type="submission" date="2020-01" db="EMBL/GenBank/DDBJ databases">
        <title>Genome Sequencing of Three Apophysomyces-Like Fungal Strains Confirms a Novel Fungal Genus in the Mucoromycota with divergent Burkholderia-like Endosymbiotic Bacteria.</title>
        <authorList>
            <person name="Stajich J.E."/>
            <person name="Macias A.M."/>
            <person name="Carter-House D."/>
            <person name="Lovett B."/>
            <person name="Kasson L.R."/>
            <person name="Berry K."/>
            <person name="Grigoriev I."/>
            <person name="Chang Y."/>
            <person name="Spatafora J."/>
            <person name="Kasson M.T."/>
        </authorList>
    </citation>
    <scope>NUCLEOTIDE SEQUENCE</scope>
    <source>
        <strain evidence="11">NRRL A-21654</strain>
    </source>
</reference>
<evidence type="ECO:0000256" key="2">
    <source>
        <dbReference type="ARBA" id="ARBA00009187"/>
    </source>
</evidence>
<evidence type="ECO:0000313" key="12">
    <source>
        <dbReference type="Proteomes" id="UP000605846"/>
    </source>
</evidence>
<feature type="transmembrane region" description="Helical" evidence="10">
    <location>
        <begin position="26"/>
        <end position="46"/>
    </location>
</feature>
<keyword evidence="12" id="KW-1185">Reference proteome</keyword>
<dbReference type="GO" id="GO:0000139">
    <property type="term" value="C:Golgi membrane"/>
    <property type="evidence" value="ECO:0007669"/>
    <property type="project" value="UniProtKB-SubCell"/>
</dbReference>
<evidence type="ECO:0000313" key="11">
    <source>
        <dbReference type="EMBL" id="KAF7729527.1"/>
    </source>
</evidence>
<comment type="subcellular location">
    <subcellularLocation>
        <location evidence="1 10">Endoplasmic reticulum membrane</location>
        <topology evidence="1 10">Multi-pass membrane protein</topology>
    </subcellularLocation>
    <subcellularLocation>
        <location evidence="10">Golgi apparatus membrane</location>
        <topology evidence="10">Multi-pass membrane protein</topology>
    </subcellularLocation>
</comment>
<evidence type="ECO:0000256" key="5">
    <source>
        <dbReference type="ARBA" id="ARBA00022824"/>
    </source>
</evidence>
<keyword evidence="5 10" id="KW-0256">Endoplasmic reticulum</keyword>
<comment type="function">
    <text evidence="10">Regulates also the sphingolipid metabolism.</text>
</comment>
<dbReference type="Proteomes" id="UP000605846">
    <property type="component" value="Unassembled WGS sequence"/>
</dbReference>
<evidence type="ECO:0000256" key="7">
    <source>
        <dbReference type="ARBA" id="ARBA00023055"/>
    </source>
</evidence>
<feature type="transmembrane region" description="Helical" evidence="10">
    <location>
        <begin position="53"/>
        <end position="76"/>
    </location>
</feature>
<dbReference type="OrthoDB" id="2192830at2759"/>
<gene>
    <name evidence="11" type="ORF">EC973_004201</name>
</gene>
<keyword evidence="3 10" id="KW-0813">Transport</keyword>
<proteinExistence type="inferred from homology"/>
<keyword evidence="10" id="KW-0333">Golgi apparatus</keyword>
<keyword evidence="8 10" id="KW-0443">Lipid metabolism</keyword>
<keyword evidence="6 10" id="KW-1133">Transmembrane helix</keyword>
<evidence type="ECO:0000256" key="6">
    <source>
        <dbReference type="ARBA" id="ARBA00022989"/>
    </source>
</evidence>
<dbReference type="GO" id="GO:0016125">
    <property type="term" value="P:sterol metabolic process"/>
    <property type="evidence" value="ECO:0007669"/>
    <property type="project" value="UniProtKB-UniRule"/>
</dbReference>
<dbReference type="EMBL" id="JABAYA010000024">
    <property type="protein sequence ID" value="KAF7729527.1"/>
    <property type="molecule type" value="Genomic_DNA"/>
</dbReference>
<comment type="similarity">
    <text evidence="2 10">Belongs to the ARV1 family.</text>
</comment>
<dbReference type="GO" id="GO:0006665">
    <property type="term" value="P:sphingolipid metabolic process"/>
    <property type="evidence" value="ECO:0007669"/>
    <property type="project" value="UniProtKB-UniRule"/>
</dbReference>
<keyword evidence="7 10" id="KW-0445">Lipid transport</keyword>
<evidence type="ECO:0000256" key="8">
    <source>
        <dbReference type="ARBA" id="ARBA00023098"/>
    </source>
</evidence>
<keyword evidence="4 10" id="KW-0812">Transmembrane</keyword>
<protein>
    <recommendedName>
        <fullName evidence="10">Protein ARV</fullName>
    </recommendedName>
</protein>
<evidence type="ECO:0000256" key="9">
    <source>
        <dbReference type="ARBA" id="ARBA00023136"/>
    </source>
</evidence>
<comment type="function">
    <text evidence="10">Mediator of sterol homeostasis involved in sterol uptake, trafficking and distribution into membranes.</text>
</comment>
<evidence type="ECO:0000256" key="1">
    <source>
        <dbReference type="ARBA" id="ARBA00004477"/>
    </source>
</evidence>
<sequence length="94" mass="10879">MALIISSFGKMLVILMVIWDYKQLEYAWLVSLIVLASHVEALSVYLNLSRYKTLAIIIFGILGRLLAQLGFLYVTYIDRRITETPYASYKWLSI</sequence>
<keyword evidence="10" id="KW-0746">Sphingolipid metabolism</keyword>
<keyword evidence="9 10" id="KW-0472">Membrane</keyword>
<dbReference type="GO" id="GO:0097036">
    <property type="term" value="P:regulation of plasma membrane sterol distribution"/>
    <property type="evidence" value="ECO:0007669"/>
    <property type="project" value="UniProtKB-UniRule"/>
</dbReference>
<accession>A0A8H7BWY6</accession>
<dbReference type="GO" id="GO:0032366">
    <property type="term" value="P:intracellular sterol transport"/>
    <property type="evidence" value="ECO:0007669"/>
    <property type="project" value="UniProtKB-UniRule"/>
</dbReference>
<comment type="caution">
    <text evidence="11">The sequence shown here is derived from an EMBL/GenBank/DDBJ whole genome shotgun (WGS) entry which is preliminary data.</text>
</comment>
<evidence type="ECO:0000256" key="10">
    <source>
        <dbReference type="RuleBase" id="RU368065"/>
    </source>
</evidence>
<organism evidence="11 12">
    <name type="scientific">Apophysomyces ossiformis</name>
    <dbReference type="NCBI Taxonomy" id="679940"/>
    <lineage>
        <taxon>Eukaryota</taxon>
        <taxon>Fungi</taxon>
        <taxon>Fungi incertae sedis</taxon>
        <taxon>Mucoromycota</taxon>
        <taxon>Mucoromycotina</taxon>
        <taxon>Mucoromycetes</taxon>
        <taxon>Mucorales</taxon>
        <taxon>Mucorineae</taxon>
        <taxon>Mucoraceae</taxon>
        <taxon>Apophysomyces</taxon>
    </lineage>
</organism>
<dbReference type="InterPro" id="IPR007290">
    <property type="entry name" value="Arv1"/>
</dbReference>
<name>A0A8H7BWY6_9FUNG</name>
<dbReference type="GO" id="GO:0005789">
    <property type="term" value="C:endoplasmic reticulum membrane"/>
    <property type="evidence" value="ECO:0007669"/>
    <property type="project" value="UniProtKB-SubCell"/>
</dbReference>
<dbReference type="AlphaFoldDB" id="A0A8H7BWY6"/>
<evidence type="ECO:0000256" key="3">
    <source>
        <dbReference type="ARBA" id="ARBA00022448"/>
    </source>
</evidence>